<proteinExistence type="predicted"/>
<dbReference type="SUPFAM" id="SSF51126">
    <property type="entry name" value="Pectin lyase-like"/>
    <property type="match status" value="1"/>
</dbReference>
<dbReference type="EMBL" id="JABAIL010000003">
    <property type="protein sequence ID" value="NLR91798.1"/>
    <property type="molecule type" value="Genomic_DNA"/>
</dbReference>
<evidence type="ECO:0000256" key="1">
    <source>
        <dbReference type="SAM" id="MobiDB-lite"/>
    </source>
</evidence>
<protein>
    <recommendedName>
        <fullName evidence="5">Right handed beta helix domain-containing protein</fullName>
    </recommendedName>
</protein>
<comment type="caution">
    <text evidence="3">The sequence shown here is derived from an EMBL/GenBank/DDBJ whole genome shotgun (WGS) entry which is preliminary data.</text>
</comment>
<sequence>MKQNFIYRLLAFILLSASVVFSTSCTKDEPIVDDEDKEVPDFDKGQPEGSISIGGRMSNDLTLESGEEYWLAENLIIEEGATLNVEEGVTVWVSPYNNPEIVVHGNMYAWGTEAQPILFTLSENQPNYFDYGRVNWGGINGGQVPEGATRPDQEIGMTYVTIQYAGGPMNENSEAVRVGKLEPGELGYSVFFNNNQGQLYMENCTVEHSGGDAVYVERGKIALFHNAVAYAGTTEDEAFNFKQGTIGDCAFNLMYSAATNGIKINNSKPVEDDQQTNVNMYNNTMAYCGWRRDGERGGSINIEKDARGRILNNLIVNSKFGTKVDPSTDIVGNNTLVKGNYYYGHVEGGHDKGNGYLPHHGIQPFEDDQDDTSVGHDTFWRVFQGTCNFFIDREVNEWTDELDDPQFVHFIDQPQNPDGDATKEINYKDLDLRLSSTSPGVDYGTDNMQLLSSQVVTEVGGKTVTRPNLSATVGAFGSN</sequence>
<dbReference type="RefSeq" id="WP_168882511.1">
    <property type="nucleotide sequence ID" value="NZ_JABAIL010000003.1"/>
</dbReference>
<feature type="region of interest" description="Disordered" evidence="1">
    <location>
        <begin position="32"/>
        <end position="57"/>
    </location>
</feature>
<evidence type="ECO:0000313" key="4">
    <source>
        <dbReference type="Proteomes" id="UP000585050"/>
    </source>
</evidence>
<evidence type="ECO:0008006" key="5">
    <source>
        <dbReference type="Google" id="ProtNLM"/>
    </source>
</evidence>
<name>A0A7X8SKB0_9BACT</name>
<evidence type="ECO:0000313" key="3">
    <source>
        <dbReference type="EMBL" id="NLR91798.1"/>
    </source>
</evidence>
<organism evidence="3 4">
    <name type="scientific">Flammeovirga agarivorans</name>
    <dbReference type="NCBI Taxonomy" id="2726742"/>
    <lineage>
        <taxon>Bacteria</taxon>
        <taxon>Pseudomonadati</taxon>
        <taxon>Bacteroidota</taxon>
        <taxon>Cytophagia</taxon>
        <taxon>Cytophagales</taxon>
        <taxon>Flammeovirgaceae</taxon>
        <taxon>Flammeovirga</taxon>
    </lineage>
</organism>
<feature type="chain" id="PRO_5030887652" description="Right handed beta helix domain-containing protein" evidence="2">
    <location>
        <begin position="23"/>
        <end position="479"/>
    </location>
</feature>
<gene>
    <name evidence="3" type="ORF">HGP29_11300</name>
</gene>
<dbReference type="AlphaFoldDB" id="A0A7X8SKB0"/>
<keyword evidence="2" id="KW-0732">Signal</keyword>
<dbReference type="InterPro" id="IPR011050">
    <property type="entry name" value="Pectin_lyase_fold/virulence"/>
</dbReference>
<feature type="signal peptide" evidence="2">
    <location>
        <begin position="1"/>
        <end position="22"/>
    </location>
</feature>
<dbReference type="PROSITE" id="PS51257">
    <property type="entry name" value="PROKAR_LIPOPROTEIN"/>
    <property type="match status" value="1"/>
</dbReference>
<accession>A0A7X8SKB0</accession>
<dbReference type="Proteomes" id="UP000585050">
    <property type="component" value="Unassembled WGS sequence"/>
</dbReference>
<evidence type="ECO:0000256" key="2">
    <source>
        <dbReference type="SAM" id="SignalP"/>
    </source>
</evidence>
<reference evidence="3 4" key="1">
    <citation type="submission" date="2020-04" db="EMBL/GenBank/DDBJ databases">
        <title>Flammeovirga sp. SR4, a novel species isolated from seawater.</title>
        <authorList>
            <person name="Wang X."/>
        </authorList>
    </citation>
    <scope>NUCLEOTIDE SEQUENCE [LARGE SCALE GENOMIC DNA]</scope>
    <source>
        <strain evidence="3 4">SR4</strain>
    </source>
</reference>
<keyword evidence="4" id="KW-1185">Reference proteome</keyword>